<keyword evidence="1" id="KW-0472">Membrane</keyword>
<comment type="caution">
    <text evidence="2">The sequence shown here is derived from an EMBL/GenBank/DDBJ whole genome shotgun (WGS) entry which is preliminary data.</text>
</comment>
<feature type="transmembrane region" description="Helical" evidence="1">
    <location>
        <begin position="7"/>
        <end position="29"/>
    </location>
</feature>
<keyword evidence="3" id="KW-1185">Reference proteome</keyword>
<protein>
    <submittedName>
        <fullName evidence="2">Uncharacterized protein</fullName>
    </submittedName>
</protein>
<dbReference type="EMBL" id="WIXE01016078">
    <property type="protein sequence ID" value="KAK5972959.1"/>
    <property type="molecule type" value="Genomic_DNA"/>
</dbReference>
<keyword evidence="1" id="KW-0812">Transmembrane</keyword>
<organism evidence="2 3">
    <name type="scientific">Trichostrongylus colubriformis</name>
    <name type="common">Black scour worm</name>
    <dbReference type="NCBI Taxonomy" id="6319"/>
    <lineage>
        <taxon>Eukaryota</taxon>
        <taxon>Metazoa</taxon>
        <taxon>Ecdysozoa</taxon>
        <taxon>Nematoda</taxon>
        <taxon>Chromadorea</taxon>
        <taxon>Rhabditida</taxon>
        <taxon>Rhabditina</taxon>
        <taxon>Rhabditomorpha</taxon>
        <taxon>Strongyloidea</taxon>
        <taxon>Trichostrongylidae</taxon>
        <taxon>Trichostrongylus</taxon>
    </lineage>
</organism>
<keyword evidence="1" id="KW-1133">Transmembrane helix</keyword>
<proteinExistence type="predicted"/>
<feature type="transmembrane region" description="Helical" evidence="1">
    <location>
        <begin position="41"/>
        <end position="61"/>
    </location>
</feature>
<sequence length="101" mass="11203">MNSTTAVILMLAVVLVAVIPGFKIIWFFNEFIPVLPPEPSIIQYLYYLVVLSVVIIFDIAANTVYADFAIPLVTHIFARILHQSARESASVRISQGATSEH</sequence>
<reference evidence="2 3" key="1">
    <citation type="submission" date="2019-10" db="EMBL/GenBank/DDBJ databases">
        <title>Assembly and Annotation for the nematode Trichostrongylus colubriformis.</title>
        <authorList>
            <person name="Martin J."/>
        </authorList>
    </citation>
    <scope>NUCLEOTIDE SEQUENCE [LARGE SCALE GENOMIC DNA]</scope>
    <source>
        <strain evidence="2">G859</strain>
        <tissue evidence="2">Whole worm</tissue>
    </source>
</reference>
<accession>A0AAN8IFR4</accession>
<dbReference type="AlphaFoldDB" id="A0AAN8IFR4"/>
<evidence type="ECO:0000313" key="2">
    <source>
        <dbReference type="EMBL" id="KAK5972959.1"/>
    </source>
</evidence>
<evidence type="ECO:0000313" key="3">
    <source>
        <dbReference type="Proteomes" id="UP001331761"/>
    </source>
</evidence>
<gene>
    <name evidence="2" type="ORF">GCK32_012121</name>
</gene>
<evidence type="ECO:0000256" key="1">
    <source>
        <dbReference type="SAM" id="Phobius"/>
    </source>
</evidence>
<name>A0AAN8IFR4_TRICO</name>
<dbReference type="Proteomes" id="UP001331761">
    <property type="component" value="Unassembled WGS sequence"/>
</dbReference>